<dbReference type="OrthoDB" id="2118873at2759"/>
<organism evidence="11 12">
    <name type="scientific">Neocallimastix californiae</name>
    <dbReference type="NCBI Taxonomy" id="1754190"/>
    <lineage>
        <taxon>Eukaryota</taxon>
        <taxon>Fungi</taxon>
        <taxon>Fungi incertae sedis</taxon>
        <taxon>Chytridiomycota</taxon>
        <taxon>Chytridiomycota incertae sedis</taxon>
        <taxon>Neocallimastigomycetes</taxon>
        <taxon>Neocallimastigales</taxon>
        <taxon>Neocallimastigaceae</taxon>
        <taxon>Neocallimastix</taxon>
    </lineage>
</organism>
<name>A0A1Y2DJB0_9FUNG</name>
<gene>
    <name evidence="11" type="ORF">LY90DRAFT_668849</name>
</gene>
<dbReference type="SUPFAM" id="SSF53850">
    <property type="entry name" value="Periplasmic binding protein-like II"/>
    <property type="match status" value="1"/>
</dbReference>
<feature type="domain" description="G-protein coupled receptors family 3 profile" evidence="10">
    <location>
        <begin position="433"/>
        <end position="644"/>
    </location>
</feature>
<evidence type="ECO:0000256" key="7">
    <source>
        <dbReference type="ARBA" id="ARBA00023139"/>
    </source>
</evidence>
<dbReference type="GO" id="GO:0016020">
    <property type="term" value="C:membrane"/>
    <property type="evidence" value="ECO:0007669"/>
    <property type="project" value="UniProtKB-SubCell"/>
</dbReference>
<dbReference type="AlphaFoldDB" id="A0A1Y2DJB0"/>
<feature type="transmembrane region" description="Helical" evidence="9">
    <location>
        <begin position="589"/>
        <end position="610"/>
    </location>
</feature>
<keyword evidence="3 9" id="KW-0812">Transmembrane</keyword>
<keyword evidence="4" id="KW-0732">Signal</keyword>
<keyword evidence="8" id="KW-0449">Lipoprotein</keyword>
<dbReference type="Proteomes" id="UP000193920">
    <property type="component" value="Unassembled WGS sequence"/>
</dbReference>
<evidence type="ECO:0000256" key="2">
    <source>
        <dbReference type="ARBA" id="ARBA00022475"/>
    </source>
</evidence>
<evidence type="ECO:0000256" key="6">
    <source>
        <dbReference type="ARBA" id="ARBA00023136"/>
    </source>
</evidence>
<dbReference type="PANTHER" id="PTHR43649:SF33">
    <property type="entry name" value="POLYGALACTURONAN_RHAMNOGALACTURONAN-BINDING PROTEIN YTCQ"/>
    <property type="match status" value="1"/>
</dbReference>
<keyword evidence="12" id="KW-1185">Reference proteome</keyword>
<evidence type="ECO:0000313" key="12">
    <source>
        <dbReference type="Proteomes" id="UP000193920"/>
    </source>
</evidence>
<dbReference type="PANTHER" id="PTHR43649">
    <property type="entry name" value="ARABINOSE-BINDING PROTEIN-RELATED"/>
    <property type="match status" value="1"/>
</dbReference>
<feature type="transmembrane region" description="Helical" evidence="9">
    <location>
        <begin position="541"/>
        <end position="559"/>
    </location>
</feature>
<keyword evidence="6 9" id="KW-0472">Membrane</keyword>
<evidence type="ECO:0000256" key="8">
    <source>
        <dbReference type="ARBA" id="ARBA00023288"/>
    </source>
</evidence>
<evidence type="ECO:0000256" key="9">
    <source>
        <dbReference type="SAM" id="Phobius"/>
    </source>
</evidence>
<keyword evidence="7" id="KW-0564">Palmitate</keyword>
<feature type="transmembrane region" description="Helical" evidence="9">
    <location>
        <begin position="435"/>
        <end position="458"/>
    </location>
</feature>
<proteinExistence type="predicted"/>
<evidence type="ECO:0000259" key="10">
    <source>
        <dbReference type="Pfam" id="PF00003"/>
    </source>
</evidence>
<dbReference type="InterPro" id="IPR006059">
    <property type="entry name" value="SBP"/>
</dbReference>
<protein>
    <submittedName>
        <fullName evidence="11">Periplasmic binding protein-like II</fullName>
    </submittedName>
</protein>
<evidence type="ECO:0000256" key="3">
    <source>
        <dbReference type="ARBA" id="ARBA00022692"/>
    </source>
</evidence>
<feature type="transmembrane region" description="Helical" evidence="9">
    <location>
        <begin position="470"/>
        <end position="488"/>
    </location>
</feature>
<feature type="transmembrane region" description="Helical" evidence="9">
    <location>
        <begin position="500"/>
        <end position="520"/>
    </location>
</feature>
<sequence>MSNITIIFLYIILFIVKFIQTKKVSLYAFTYTNSDSYYSAIVDKFNEYSQKNSLGIILELKFLGNSGSNLTPEEVAKKLTNYLKDSQNNENPENIDIVTYELMYSSKFSEYFIDLKKYFSKERIETYIRSSIESCSTMKRELVALPLFSEYGVLGYNADLLKKYNKSIPKTWNELIETAKYIIDSEKAIGKNIIGYASQHIETETATCSALELLYSGRKKKTDRCPSLKSDEALKVMGILKEMKEKGVATVDSLNKTEGEIAEGLWSGKILFGRNWQFVGTVCNDENIVKFNPLCNALIKSTILPGYYEGISASVVGGHNIAVPKTSKNIEEAVKVIDFLTNYTIQKEFVNEKLPAIPEIYYDQEVCQQIDCSLYSAIQAIARPSSFKEYDQYSFEFRDNISKAVKDEISFDIALIRNRNIISIKNTEFKSWPSIVINGIALILLIGCFISIFFVYSYSDNEHLCFMNINYWYTYIIGCLFILIYVVLTSGNTSNLKCQFRFWILMLGYSLCNVPIFARLMGNYPRNYGLPKFVRNNMTMVTNFLLFMEMGIAFLWAVFSPFKRRVIRTNNELNEAYYICDSDSFIGDFYFNFSVAINLFMTLGIAYLMFIEWRFPKYYLDLRNFSFIIYSSIVFLIVEVVLKYITVRDIILYYFLHTIPKLFILKFYYICKDIPAEKKTICSIKDKFSSSDHYEYQIIPEDNYESYTNTLTNKSNYCSPITKSTKITNPSPQIRSTTIDVMNNKYSDSTLNTSKEKKFNTPNPDNIPTIISNSFQYPESIFPSGNTDILMYGGKYNYMNVENLLHIMKN</sequence>
<reference evidence="11 12" key="1">
    <citation type="submission" date="2016-08" db="EMBL/GenBank/DDBJ databases">
        <title>A Parts List for Fungal Cellulosomes Revealed by Comparative Genomics.</title>
        <authorList>
            <consortium name="DOE Joint Genome Institute"/>
            <person name="Haitjema C.H."/>
            <person name="Gilmore S.P."/>
            <person name="Henske J.K."/>
            <person name="Solomon K.V."/>
            <person name="De Groot R."/>
            <person name="Kuo A."/>
            <person name="Mondo S.J."/>
            <person name="Salamov A.A."/>
            <person name="Labutti K."/>
            <person name="Zhao Z."/>
            <person name="Chiniquy J."/>
            <person name="Barry K."/>
            <person name="Brewer H.M."/>
            <person name="Purvine S.O."/>
            <person name="Wright A.T."/>
            <person name="Boxma B."/>
            <person name="Van Alen T."/>
            <person name="Hackstein J.H."/>
            <person name="Baker S.E."/>
            <person name="Grigoriev I.V."/>
            <person name="O'Malley M.A."/>
        </authorList>
    </citation>
    <scope>NUCLEOTIDE SEQUENCE [LARGE SCALE GENOMIC DNA]</scope>
    <source>
        <strain evidence="11 12">G1</strain>
    </source>
</reference>
<evidence type="ECO:0000313" key="11">
    <source>
        <dbReference type="EMBL" id="ORY59348.1"/>
    </source>
</evidence>
<dbReference type="EMBL" id="MCOG01000064">
    <property type="protein sequence ID" value="ORY59348.1"/>
    <property type="molecule type" value="Genomic_DNA"/>
</dbReference>
<dbReference type="InterPro" id="IPR017978">
    <property type="entry name" value="GPCR_3_C"/>
</dbReference>
<dbReference type="InterPro" id="IPR050490">
    <property type="entry name" value="Bact_solute-bd_prot1"/>
</dbReference>
<dbReference type="Pfam" id="PF01547">
    <property type="entry name" value="SBP_bac_1"/>
    <property type="match status" value="1"/>
</dbReference>
<comment type="caution">
    <text evidence="11">The sequence shown here is derived from an EMBL/GenBank/DDBJ whole genome shotgun (WGS) entry which is preliminary data.</text>
</comment>
<dbReference type="Pfam" id="PF00003">
    <property type="entry name" value="7tm_3"/>
    <property type="match status" value="1"/>
</dbReference>
<dbReference type="Gene3D" id="3.40.190.10">
    <property type="entry name" value="Periplasmic binding protein-like II"/>
    <property type="match status" value="2"/>
</dbReference>
<keyword evidence="5 9" id="KW-1133">Transmembrane helix</keyword>
<dbReference type="GO" id="GO:0004930">
    <property type="term" value="F:G protein-coupled receptor activity"/>
    <property type="evidence" value="ECO:0007669"/>
    <property type="project" value="InterPro"/>
</dbReference>
<feature type="transmembrane region" description="Helical" evidence="9">
    <location>
        <begin position="622"/>
        <end position="645"/>
    </location>
</feature>
<accession>A0A1Y2DJB0</accession>
<evidence type="ECO:0000256" key="4">
    <source>
        <dbReference type="ARBA" id="ARBA00022729"/>
    </source>
</evidence>
<evidence type="ECO:0000256" key="5">
    <source>
        <dbReference type="ARBA" id="ARBA00022989"/>
    </source>
</evidence>
<evidence type="ECO:0000256" key="1">
    <source>
        <dbReference type="ARBA" id="ARBA00004141"/>
    </source>
</evidence>
<comment type="subcellular location">
    <subcellularLocation>
        <location evidence="1">Membrane</location>
        <topology evidence="1">Multi-pass membrane protein</topology>
    </subcellularLocation>
</comment>
<keyword evidence="2" id="KW-1003">Cell membrane</keyword>